<dbReference type="InterPro" id="IPR000524">
    <property type="entry name" value="Tscrpt_reg_HTH_GntR"/>
</dbReference>
<evidence type="ECO:0000256" key="3">
    <source>
        <dbReference type="ARBA" id="ARBA00023163"/>
    </source>
</evidence>
<evidence type="ECO:0000313" key="6">
    <source>
        <dbReference type="Proteomes" id="UP000031278"/>
    </source>
</evidence>
<dbReference type="InterPro" id="IPR036390">
    <property type="entry name" value="WH_DNA-bd_sf"/>
</dbReference>
<evidence type="ECO:0000256" key="2">
    <source>
        <dbReference type="ARBA" id="ARBA00023125"/>
    </source>
</evidence>
<evidence type="ECO:0000259" key="4">
    <source>
        <dbReference type="PROSITE" id="PS50949"/>
    </source>
</evidence>
<keyword evidence="2" id="KW-0238">DNA-binding</keyword>
<evidence type="ECO:0000256" key="1">
    <source>
        <dbReference type="ARBA" id="ARBA00023015"/>
    </source>
</evidence>
<dbReference type="PANTHER" id="PTHR43537">
    <property type="entry name" value="TRANSCRIPTIONAL REGULATOR, GNTR FAMILY"/>
    <property type="match status" value="1"/>
</dbReference>
<keyword evidence="1" id="KW-0805">Transcription regulation</keyword>
<proteinExistence type="predicted"/>
<name>A0A0B9GDC3_9GAMM</name>
<accession>A0A0B9GDC3</accession>
<sequence length="262" mass="29999">MEKSDNIIMMPFEPKRPYQELGLVLRQELIDGRYKVGDRLPPERDIAERLDVSRTVVREAIIMLELENLVEVKKGSGVYVLNIPSHSNSRENVISDDAGPFEMLQARQLLESNIAEFAAIQVTPGDIVKMRAALELERSEIASGADECFGDEQFHMCIAEATQNSVLVDMLKQSWERREQSPMWKKLHSHIIDQAYREEWLEDHARILAAMQRKDPIAAKNAMWQHLENVKQRLLELSDIDDPNFDGYLFSSNPVVLLGGEK</sequence>
<dbReference type="PROSITE" id="PS50949">
    <property type="entry name" value="HTH_GNTR"/>
    <property type="match status" value="1"/>
</dbReference>
<comment type="caution">
    <text evidence="5">The sequence shown here is derived from an EMBL/GenBank/DDBJ whole genome shotgun (WGS) entry which is preliminary data.</text>
</comment>
<feature type="domain" description="HTH gntR-type" evidence="4">
    <location>
        <begin position="15"/>
        <end position="83"/>
    </location>
</feature>
<gene>
    <name evidence="5" type="ORF">RJ45_15220</name>
</gene>
<dbReference type="RefSeq" id="WP_039463855.1">
    <property type="nucleotide sequence ID" value="NZ_JWLZ01000169.1"/>
</dbReference>
<organism evidence="5 6">
    <name type="scientific">Photobacterium gaetbulicola</name>
    <dbReference type="NCBI Taxonomy" id="1295392"/>
    <lineage>
        <taxon>Bacteria</taxon>
        <taxon>Pseudomonadati</taxon>
        <taxon>Pseudomonadota</taxon>
        <taxon>Gammaproteobacteria</taxon>
        <taxon>Vibrionales</taxon>
        <taxon>Vibrionaceae</taxon>
        <taxon>Photobacterium</taxon>
    </lineage>
</organism>
<dbReference type="EMBL" id="JWLZ01000169">
    <property type="protein sequence ID" value="KHT62845.1"/>
    <property type="molecule type" value="Genomic_DNA"/>
</dbReference>
<dbReference type="AlphaFoldDB" id="A0A0B9GDC3"/>
<dbReference type="Pfam" id="PF00392">
    <property type="entry name" value="GntR"/>
    <property type="match status" value="1"/>
</dbReference>
<dbReference type="InterPro" id="IPR011711">
    <property type="entry name" value="GntR_C"/>
</dbReference>
<dbReference type="Pfam" id="PF07729">
    <property type="entry name" value="FCD"/>
    <property type="match status" value="1"/>
</dbReference>
<dbReference type="GO" id="GO:0003700">
    <property type="term" value="F:DNA-binding transcription factor activity"/>
    <property type="evidence" value="ECO:0007669"/>
    <property type="project" value="InterPro"/>
</dbReference>
<dbReference type="SUPFAM" id="SSF48008">
    <property type="entry name" value="GntR ligand-binding domain-like"/>
    <property type="match status" value="1"/>
</dbReference>
<dbReference type="GO" id="GO:0003677">
    <property type="term" value="F:DNA binding"/>
    <property type="evidence" value="ECO:0007669"/>
    <property type="project" value="UniProtKB-KW"/>
</dbReference>
<keyword evidence="3" id="KW-0804">Transcription</keyword>
<dbReference type="SMART" id="SM00345">
    <property type="entry name" value="HTH_GNTR"/>
    <property type="match status" value="1"/>
</dbReference>
<dbReference type="PRINTS" id="PR00035">
    <property type="entry name" value="HTHGNTR"/>
</dbReference>
<evidence type="ECO:0000313" key="5">
    <source>
        <dbReference type="EMBL" id="KHT62845.1"/>
    </source>
</evidence>
<dbReference type="SUPFAM" id="SSF46785">
    <property type="entry name" value="Winged helix' DNA-binding domain"/>
    <property type="match status" value="1"/>
</dbReference>
<dbReference type="InterPro" id="IPR008920">
    <property type="entry name" value="TF_FadR/GntR_C"/>
</dbReference>
<dbReference type="PANTHER" id="PTHR43537:SF5">
    <property type="entry name" value="UXU OPERON TRANSCRIPTIONAL REGULATOR"/>
    <property type="match status" value="1"/>
</dbReference>
<dbReference type="SMART" id="SM00895">
    <property type="entry name" value="FCD"/>
    <property type="match status" value="1"/>
</dbReference>
<dbReference type="InterPro" id="IPR036388">
    <property type="entry name" value="WH-like_DNA-bd_sf"/>
</dbReference>
<dbReference type="Proteomes" id="UP000031278">
    <property type="component" value="Unassembled WGS sequence"/>
</dbReference>
<reference evidence="5 6" key="1">
    <citation type="submission" date="2014-12" db="EMBL/GenBank/DDBJ databases">
        <title>Genome sequencing of Photobacterium gaetbulicola AD005a.</title>
        <authorList>
            <person name="Adrian T.G.S."/>
            <person name="Chan K.G."/>
        </authorList>
    </citation>
    <scope>NUCLEOTIDE SEQUENCE [LARGE SCALE GENOMIC DNA]</scope>
    <source>
        <strain evidence="5 6">AD005a</strain>
    </source>
</reference>
<dbReference type="Gene3D" id="1.20.120.530">
    <property type="entry name" value="GntR ligand-binding domain-like"/>
    <property type="match status" value="1"/>
</dbReference>
<protein>
    <submittedName>
        <fullName evidence="5">Transcriptional regulator</fullName>
    </submittedName>
</protein>
<dbReference type="Gene3D" id="1.10.10.10">
    <property type="entry name" value="Winged helix-like DNA-binding domain superfamily/Winged helix DNA-binding domain"/>
    <property type="match status" value="1"/>
</dbReference>
<dbReference type="CDD" id="cd07377">
    <property type="entry name" value="WHTH_GntR"/>
    <property type="match status" value="1"/>
</dbReference>